<keyword evidence="1" id="KW-1133">Transmembrane helix</keyword>
<dbReference type="OrthoDB" id="2242169at2"/>
<name>A0A239E6R0_9FLAO</name>
<dbReference type="AlphaFoldDB" id="A0A239E6R0"/>
<dbReference type="EMBL" id="FZNY01000014">
    <property type="protein sequence ID" value="SNS39622.1"/>
    <property type="molecule type" value="Genomic_DNA"/>
</dbReference>
<gene>
    <name evidence="3" type="ORF">SAMN06265376_1143</name>
</gene>
<feature type="transmembrane region" description="Helical" evidence="1">
    <location>
        <begin position="110"/>
        <end position="128"/>
    </location>
</feature>
<feature type="domain" description="DUF3592" evidence="2">
    <location>
        <begin position="34"/>
        <end position="108"/>
    </location>
</feature>
<evidence type="ECO:0000259" key="2">
    <source>
        <dbReference type="Pfam" id="PF12158"/>
    </source>
</evidence>
<dbReference type="RefSeq" id="WP_089374041.1">
    <property type="nucleotide sequence ID" value="NZ_BMEP01000004.1"/>
</dbReference>
<evidence type="ECO:0000313" key="4">
    <source>
        <dbReference type="Proteomes" id="UP000198379"/>
    </source>
</evidence>
<dbReference type="InterPro" id="IPR021994">
    <property type="entry name" value="DUF3592"/>
</dbReference>
<dbReference type="Pfam" id="PF12158">
    <property type="entry name" value="DUF3592"/>
    <property type="match status" value="1"/>
</dbReference>
<proteinExistence type="predicted"/>
<keyword evidence="1" id="KW-0812">Transmembrane</keyword>
<dbReference type="Proteomes" id="UP000198379">
    <property type="component" value="Unassembled WGS sequence"/>
</dbReference>
<accession>A0A239E6R0</accession>
<reference evidence="3 4" key="1">
    <citation type="submission" date="2017-06" db="EMBL/GenBank/DDBJ databases">
        <authorList>
            <person name="Kim H.J."/>
            <person name="Triplett B.A."/>
        </authorList>
    </citation>
    <scope>NUCLEOTIDE SEQUENCE [LARGE SCALE GENOMIC DNA]</scope>
    <source>
        <strain evidence="3 4">DSM 25597</strain>
    </source>
</reference>
<keyword evidence="1" id="KW-0472">Membrane</keyword>
<feature type="transmembrane region" description="Helical" evidence="1">
    <location>
        <begin position="6"/>
        <end position="22"/>
    </location>
</feature>
<evidence type="ECO:0000256" key="1">
    <source>
        <dbReference type="SAM" id="Phobius"/>
    </source>
</evidence>
<protein>
    <recommendedName>
        <fullName evidence="2">DUF3592 domain-containing protein</fullName>
    </recommendedName>
</protein>
<organism evidence="3 4">
    <name type="scientific">Dokdonia pacifica</name>
    <dbReference type="NCBI Taxonomy" id="1627892"/>
    <lineage>
        <taxon>Bacteria</taxon>
        <taxon>Pseudomonadati</taxon>
        <taxon>Bacteroidota</taxon>
        <taxon>Flavobacteriia</taxon>
        <taxon>Flavobacteriales</taxon>
        <taxon>Flavobacteriaceae</taxon>
        <taxon>Dokdonia</taxon>
    </lineage>
</organism>
<sequence>MYNIIFIIISSITFILGLYYYIKNLKFKKDAITTSGEVIDVIEKEVYSFEEKILYYFPVIQFSDQIGNEYKFSSENGEGNSKRNFIGKKVEVLYNPRNPEKAQLKKGNNFIIVLLFSMSLLFLFFGIIG</sequence>
<evidence type="ECO:0000313" key="3">
    <source>
        <dbReference type="EMBL" id="SNS39622.1"/>
    </source>
</evidence>
<keyword evidence="4" id="KW-1185">Reference proteome</keyword>